<dbReference type="GO" id="GO:0005778">
    <property type="term" value="C:peroxisomal membrane"/>
    <property type="evidence" value="ECO:0007669"/>
    <property type="project" value="UniProtKB-SubCell"/>
</dbReference>
<dbReference type="PANTHER" id="PTHR12652:SF50">
    <property type="entry name" value="PEROXIN 11"/>
    <property type="match status" value="1"/>
</dbReference>
<protein>
    <submittedName>
        <fullName evidence="6">Uncharacterized protein</fullName>
    </submittedName>
</protein>
<organism evidence="6 7">
    <name type="scientific">Symbiochloris irregularis</name>
    <dbReference type="NCBI Taxonomy" id="706552"/>
    <lineage>
        <taxon>Eukaryota</taxon>
        <taxon>Viridiplantae</taxon>
        <taxon>Chlorophyta</taxon>
        <taxon>core chlorophytes</taxon>
        <taxon>Trebouxiophyceae</taxon>
        <taxon>Trebouxiales</taxon>
        <taxon>Trebouxiaceae</taxon>
        <taxon>Symbiochloris</taxon>
    </lineage>
</organism>
<evidence type="ECO:0000313" key="6">
    <source>
        <dbReference type="EMBL" id="KAK9785517.1"/>
    </source>
</evidence>
<dbReference type="GO" id="GO:0042802">
    <property type="term" value="F:identical protein binding"/>
    <property type="evidence" value="ECO:0007669"/>
    <property type="project" value="UniProtKB-ARBA"/>
</dbReference>
<comment type="similarity">
    <text evidence="2">Belongs to the peroxin-11 family.</text>
</comment>
<proteinExistence type="inferred from homology"/>
<keyword evidence="7" id="KW-1185">Reference proteome</keyword>
<comment type="caution">
    <text evidence="6">The sequence shown here is derived from an EMBL/GenBank/DDBJ whole genome shotgun (WGS) entry which is preliminary data.</text>
</comment>
<dbReference type="EMBL" id="JALJOQ010000301">
    <property type="protein sequence ID" value="KAK9785517.1"/>
    <property type="molecule type" value="Genomic_DNA"/>
</dbReference>
<keyword evidence="5" id="KW-0576">Peroxisome</keyword>
<dbReference type="InterPro" id="IPR008733">
    <property type="entry name" value="PEX11"/>
</dbReference>
<keyword evidence="4" id="KW-0472">Membrane</keyword>
<evidence type="ECO:0000256" key="2">
    <source>
        <dbReference type="ARBA" id="ARBA00008194"/>
    </source>
</evidence>
<dbReference type="AlphaFoldDB" id="A0AAW1NMS2"/>
<name>A0AAW1NMS2_9CHLO</name>
<evidence type="ECO:0000313" key="7">
    <source>
        <dbReference type="Proteomes" id="UP001465755"/>
    </source>
</evidence>
<dbReference type="Proteomes" id="UP001465755">
    <property type="component" value="Unassembled WGS sequence"/>
</dbReference>
<dbReference type="GO" id="GO:0044375">
    <property type="term" value="P:regulation of peroxisome size"/>
    <property type="evidence" value="ECO:0007669"/>
    <property type="project" value="UniProtKB-ARBA"/>
</dbReference>
<keyword evidence="3" id="KW-0962">Peroxisome biogenesis</keyword>
<evidence type="ECO:0000256" key="5">
    <source>
        <dbReference type="ARBA" id="ARBA00023140"/>
    </source>
</evidence>
<accession>A0AAW1NMS2</accession>
<dbReference type="Pfam" id="PF05648">
    <property type="entry name" value="PEX11"/>
    <property type="match status" value="1"/>
</dbReference>
<gene>
    <name evidence="6" type="ORF">WJX73_010637</name>
</gene>
<dbReference type="GO" id="GO:0016559">
    <property type="term" value="P:peroxisome fission"/>
    <property type="evidence" value="ECO:0007669"/>
    <property type="project" value="InterPro"/>
</dbReference>
<evidence type="ECO:0000256" key="3">
    <source>
        <dbReference type="ARBA" id="ARBA00022593"/>
    </source>
</evidence>
<comment type="subcellular location">
    <subcellularLocation>
        <location evidence="1">Peroxisome membrane</location>
        <topology evidence="1">Multi-pass membrane protein</topology>
    </subcellularLocation>
</comment>
<sequence>MKPVDARPQLQAFNGFLAKSDGKDKLTALIQYACMFISAGEPGNAKKIQASVAAARKVFRVFRPLESVMPIINSPSINPNKPLPLEILAKLKALLMGVYFAADHVVRCTIVTELTELARLLQRRPKESEAEWNARRNKSLAEIDARLLTLVHASFQAALAVACCSCAPGSPASWACWASSPRP</sequence>
<reference evidence="6 7" key="1">
    <citation type="journal article" date="2024" name="Nat. Commun.">
        <title>Phylogenomics reveals the evolutionary origins of lichenization in chlorophyte algae.</title>
        <authorList>
            <person name="Puginier C."/>
            <person name="Libourel C."/>
            <person name="Otte J."/>
            <person name="Skaloud P."/>
            <person name="Haon M."/>
            <person name="Grisel S."/>
            <person name="Petersen M."/>
            <person name="Berrin J.G."/>
            <person name="Delaux P.M."/>
            <person name="Dal Grande F."/>
            <person name="Keller J."/>
        </authorList>
    </citation>
    <scope>NUCLEOTIDE SEQUENCE [LARGE SCALE GENOMIC DNA]</scope>
    <source>
        <strain evidence="6 7">SAG 2036</strain>
    </source>
</reference>
<evidence type="ECO:0000256" key="4">
    <source>
        <dbReference type="ARBA" id="ARBA00023136"/>
    </source>
</evidence>
<dbReference type="PANTHER" id="PTHR12652">
    <property type="entry name" value="PEROXISOMAL BIOGENESIS FACTOR 11"/>
    <property type="match status" value="1"/>
</dbReference>
<evidence type="ECO:0000256" key="1">
    <source>
        <dbReference type="ARBA" id="ARBA00004585"/>
    </source>
</evidence>